<evidence type="ECO:0000313" key="2">
    <source>
        <dbReference type="Proteomes" id="UP000271624"/>
    </source>
</evidence>
<sequence length="314" mass="36863">MTLELSSFEKKEFLYNMPDSFQRVIIKVWRQHYEELYEPETEKITSLSHAIDEILEIYKDNNQTLTHLRYVWMALILALVVEPTIKYYQPSCSIPEKTIRQINLWMLEVSENIFNFNQESTESISSNSQYENYSIIEDINNNYNFNDSKLTSFQIWQEALDVYSNAIKTLDFNQSLEALIEIVDDCLEGYAIFPGSQGRRELFDWWLLEVVPAVWYLLPPNFIYTIDNLENKDSIVGSQMEKLNSISSTIWSILSKSELSTLLSSLRNNHLSINPVSEARVGWNEAFAKMAEKKDDILLYDCDTTSWDKAEWKW</sequence>
<organism evidence="1 2">
    <name type="scientific">Dulcicalothrix desertica PCC 7102</name>
    <dbReference type="NCBI Taxonomy" id="232991"/>
    <lineage>
        <taxon>Bacteria</taxon>
        <taxon>Bacillati</taxon>
        <taxon>Cyanobacteriota</taxon>
        <taxon>Cyanophyceae</taxon>
        <taxon>Nostocales</taxon>
        <taxon>Calotrichaceae</taxon>
        <taxon>Dulcicalothrix</taxon>
    </lineage>
</organism>
<accession>A0A433VIV5</accession>
<comment type="caution">
    <text evidence="1">The sequence shown here is derived from an EMBL/GenBank/DDBJ whole genome shotgun (WGS) entry which is preliminary data.</text>
</comment>
<dbReference type="EMBL" id="RSCL01000007">
    <property type="protein sequence ID" value="RUT06017.1"/>
    <property type="molecule type" value="Genomic_DNA"/>
</dbReference>
<gene>
    <name evidence="1" type="ORF">DSM106972_032230</name>
</gene>
<dbReference type="AlphaFoldDB" id="A0A433VIV5"/>
<proteinExistence type="predicted"/>
<dbReference type="RefSeq" id="WP_127081707.1">
    <property type="nucleotide sequence ID" value="NZ_RSCL01000007.1"/>
</dbReference>
<evidence type="ECO:0000313" key="1">
    <source>
        <dbReference type="EMBL" id="RUT06017.1"/>
    </source>
</evidence>
<keyword evidence="2" id="KW-1185">Reference proteome</keyword>
<reference evidence="1" key="1">
    <citation type="submission" date="2018-12" db="EMBL/GenBank/DDBJ databases">
        <authorList>
            <person name="Will S."/>
            <person name="Neumann-Schaal M."/>
            <person name="Henke P."/>
        </authorList>
    </citation>
    <scope>NUCLEOTIDE SEQUENCE</scope>
    <source>
        <strain evidence="1">PCC 7102</strain>
    </source>
</reference>
<dbReference type="Proteomes" id="UP000271624">
    <property type="component" value="Unassembled WGS sequence"/>
</dbReference>
<name>A0A433VIV5_9CYAN</name>
<reference evidence="1" key="2">
    <citation type="journal article" date="2019" name="Genome Biol. Evol.">
        <title>Day and night: Metabolic profiles and evolutionary relationships of six axenic non-marine cyanobacteria.</title>
        <authorList>
            <person name="Will S.E."/>
            <person name="Henke P."/>
            <person name="Boedeker C."/>
            <person name="Huang S."/>
            <person name="Brinkmann H."/>
            <person name="Rohde M."/>
            <person name="Jarek M."/>
            <person name="Friedl T."/>
            <person name="Seufert S."/>
            <person name="Schumacher M."/>
            <person name="Overmann J."/>
            <person name="Neumann-Schaal M."/>
            <person name="Petersen J."/>
        </authorList>
    </citation>
    <scope>NUCLEOTIDE SEQUENCE [LARGE SCALE GENOMIC DNA]</scope>
    <source>
        <strain evidence="1">PCC 7102</strain>
    </source>
</reference>
<protein>
    <submittedName>
        <fullName evidence="1">Uncharacterized protein</fullName>
    </submittedName>
</protein>